<organism evidence="3 4">
    <name type="scientific">Phormidesmis priestleyi</name>
    <dbReference type="NCBI Taxonomy" id="268141"/>
    <lineage>
        <taxon>Bacteria</taxon>
        <taxon>Bacillati</taxon>
        <taxon>Cyanobacteriota</taxon>
        <taxon>Cyanophyceae</taxon>
        <taxon>Leptolyngbyales</taxon>
        <taxon>Leptolyngbyaceae</taxon>
        <taxon>Phormidesmis</taxon>
    </lineage>
</organism>
<reference evidence="4" key="1">
    <citation type="submission" date="2018-04" db="EMBL/GenBank/DDBJ databases">
        <authorList>
            <person name="Cornet L."/>
        </authorList>
    </citation>
    <scope>NUCLEOTIDE SEQUENCE [LARGE SCALE GENOMIC DNA]</scope>
</reference>
<feature type="region of interest" description="Disordered" evidence="1">
    <location>
        <begin position="84"/>
        <end position="109"/>
    </location>
</feature>
<feature type="region of interest" description="Disordered" evidence="1">
    <location>
        <begin position="1"/>
        <end position="47"/>
    </location>
</feature>
<accession>A0A2W4XJL7</accession>
<name>A0A2W4XJL7_9CYAN</name>
<keyword evidence="2" id="KW-0472">Membrane</keyword>
<dbReference type="Proteomes" id="UP000249794">
    <property type="component" value="Unassembled WGS sequence"/>
</dbReference>
<evidence type="ECO:0000256" key="2">
    <source>
        <dbReference type="SAM" id="Phobius"/>
    </source>
</evidence>
<keyword evidence="2" id="KW-1133">Transmembrane helix</keyword>
<dbReference type="EMBL" id="QBMP01000077">
    <property type="protein sequence ID" value="PZO56277.1"/>
    <property type="molecule type" value="Genomic_DNA"/>
</dbReference>
<proteinExistence type="predicted"/>
<evidence type="ECO:0000313" key="3">
    <source>
        <dbReference type="EMBL" id="PZO56277.1"/>
    </source>
</evidence>
<evidence type="ECO:0000256" key="1">
    <source>
        <dbReference type="SAM" id="MobiDB-lite"/>
    </source>
</evidence>
<reference evidence="3 4" key="2">
    <citation type="submission" date="2018-06" db="EMBL/GenBank/DDBJ databases">
        <title>Metagenomic assembly of (sub)arctic Cyanobacteria and their associated microbiome from non-axenic cultures.</title>
        <authorList>
            <person name="Baurain D."/>
        </authorList>
    </citation>
    <scope>NUCLEOTIDE SEQUENCE [LARGE SCALE GENOMIC DNA]</scope>
    <source>
        <strain evidence="3">ULC027bin1</strain>
    </source>
</reference>
<feature type="transmembrane region" description="Helical" evidence="2">
    <location>
        <begin position="56"/>
        <end position="79"/>
    </location>
</feature>
<protein>
    <submittedName>
        <fullName evidence="3">Uncharacterized protein</fullName>
    </submittedName>
</protein>
<dbReference type="AlphaFoldDB" id="A0A2W4XJL7"/>
<comment type="caution">
    <text evidence="3">The sequence shown here is derived from an EMBL/GenBank/DDBJ whole genome shotgun (WGS) entry which is preliminary data.</text>
</comment>
<feature type="compositionally biased region" description="Polar residues" evidence="1">
    <location>
        <begin position="20"/>
        <end position="42"/>
    </location>
</feature>
<sequence>MSNSPFHDPQRNPLPDANDIEQSGDSSLELVSSQEDAPTRSPSPHIKRDIQRLRDIVIGLLLTGLALGCVVGIGVVIVLKRTGLADPPKPNQGQIYERLSVGDLKDANH</sequence>
<evidence type="ECO:0000313" key="4">
    <source>
        <dbReference type="Proteomes" id="UP000249794"/>
    </source>
</evidence>
<gene>
    <name evidence="3" type="ORF">DCF15_09230</name>
</gene>
<keyword evidence="2" id="KW-0812">Transmembrane</keyword>